<dbReference type="EMBL" id="DSGT01000002">
    <property type="protein sequence ID" value="HEW52756.1"/>
    <property type="molecule type" value="Genomic_DNA"/>
</dbReference>
<name>A0A7C2ZBT0_9CREN</name>
<reference evidence="1" key="1">
    <citation type="journal article" date="2020" name="mSystems">
        <title>Genome- and Community-Level Interaction Insights into Carbon Utilization and Element Cycling Functions of Hydrothermarchaeota in Hydrothermal Sediment.</title>
        <authorList>
            <person name="Zhou Z."/>
            <person name="Liu Y."/>
            <person name="Xu W."/>
            <person name="Pan J."/>
            <person name="Luo Z.H."/>
            <person name="Li M."/>
        </authorList>
    </citation>
    <scope>NUCLEOTIDE SEQUENCE [LARGE SCALE GENOMIC DNA]</scope>
    <source>
        <strain evidence="1">SpSt-16</strain>
    </source>
</reference>
<dbReference type="AlphaFoldDB" id="A0A7C2ZBT0"/>
<evidence type="ECO:0000313" key="1">
    <source>
        <dbReference type="EMBL" id="HEW52756.1"/>
    </source>
</evidence>
<accession>A0A7C2ZBT0</accession>
<proteinExistence type="predicted"/>
<organism evidence="1">
    <name type="scientific">Ignisphaera aggregans</name>
    <dbReference type="NCBI Taxonomy" id="334771"/>
    <lineage>
        <taxon>Archaea</taxon>
        <taxon>Thermoproteota</taxon>
        <taxon>Thermoprotei</taxon>
        <taxon>Desulfurococcales</taxon>
        <taxon>Desulfurococcaceae</taxon>
        <taxon>Ignisphaera</taxon>
    </lineage>
</organism>
<comment type="caution">
    <text evidence="1">The sequence shown here is derived from an EMBL/GenBank/DDBJ whole genome shotgun (WGS) entry which is preliminary data.</text>
</comment>
<gene>
    <name evidence="1" type="ORF">ENO77_01055</name>
</gene>
<protein>
    <submittedName>
        <fullName evidence="1">Uncharacterized protein</fullName>
    </submittedName>
</protein>
<sequence>MKIQEAIGIIIRSTYDQVLNCLRYELHCLDPPSVTSGMLDKYGVESYAKKLSFWRTVDNIISRYDNTVLFKGKFGVFRLAIVHEIEEVYRVENEDIYVDPLDCDYLSCSATPRSHSLRIYLEGVYSERVILRINIITLLKMAVAEAPYYRECLEEFVEDPLSLGKVLKLANCSLSVLTRHRAIYDILFNKKPGSGLDILRHSPILRRYVSDRIGESPTGNSRRGEK</sequence>